<keyword evidence="9" id="KW-1185">Reference proteome</keyword>
<evidence type="ECO:0000313" key="9">
    <source>
        <dbReference type="Proteomes" id="UP000654075"/>
    </source>
</evidence>
<sequence>MLRPCRGCLVLGALRILVVPALADRGEMGVEVFSAKSASTWTTLLLGITTLFIAKFLLKKKPPEILQAEQAKKRKYSELMSMIMKDVEEKQTKAGVELMQMDNLPEAERLFALLWDDVKEVRTTTYGIHATEKALQFIQDLLTVRVAKDLASAIDTTKEALAKTGQEEEEGDEYLDGGKLKEKVDFCDLVRRRLGKDFIDAQRLKEGKEVYKHASKRSMKAGDFVKKARTLFELMTPIFHWLLIAVPCSMVVEGLQSIYYQVARWQTIGEAAAAGEDSMVAWHLVGLAVGHVVIWFFELMRECYSNRAQGIFLHRIRTGVMKALIQQDYEYFDKNSSGSLQERLNRDAEQLWKNVIALPQEMLSAVTCIRGILPCHCTCLRFVVNVRWSISDYD</sequence>
<dbReference type="PROSITE" id="PS50929">
    <property type="entry name" value="ABC_TM1F"/>
    <property type="match status" value="1"/>
</dbReference>
<feature type="chain" id="PRO_5035596031" description="ABC transmembrane type-1 domain-containing protein" evidence="5">
    <location>
        <begin position="24"/>
        <end position="394"/>
    </location>
</feature>
<dbReference type="Gene3D" id="1.20.1560.10">
    <property type="entry name" value="ABC transporter type 1, transmembrane domain"/>
    <property type="match status" value="1"/>
</dbReference>
<feature type="signal peptide" evidence="5">
    <location>
        <begin position="1"/>
        <end position="23"/>
    </location>
</feature>
<evidence type="ECO:0000256" key="5">
    <source>
        <dbReference type="SAM" id="SignalP"/>
    </source>
</evidence>
<dbReference type="Proteomes" id="UP000654075">
    <property type="component" value="Unassembled WGS sequence"/>
</dbReference>
<organism evidence="7 9">
    <name type="scientific">Polarella glacialis</name>
    <name type="common">Dinoflagellate</name>
    <dbReference type="NCBI Taxonomy" id="89957"/>
    <lineage>
        <taxon>Eukaryota</taxon>
        <taxon>Sar</taxon>
        <taxon>Alveolata</taxon>
        <taxon>Dinophyceae</taxon>
        <taxon>Suessiales</taxon>
        <taxon>Suessiaceae</taxon>
        <taxon>Polarella</taxon>
    </lineage>
</organism>
<feature type="domain" description="ABC transmembrane type-1" evidence="6">
    <location>
        <begin position="272"/>
        <end position="351"/>
    </location>
</feature>
<keyword evidence="3 4" id="KW-0472">Membrane</keyword>
<evidence type="ECO:0000313" key="8">
    <source>
        <dbReference type="EMBL" id="CAE8632423.1"/>
    </source>
</evidence>
<proteinExistence type="predicted"/>
<accession>A0A813DZI8</accession>
<dbReference type="GO" id="GO:0016020">
    <property type="term" value="C:membrane"/>
    <property type="evidence" value="ECO:0007669"/>
    <property type="project" value="InterPro"/>
</dbReference>
<dbReference type="AlphaFoldDB" id="A0A813DZI8"/>
<evidence type="ECO:0000256" key="1">
    <source>
        <dbReference type="ARBA" id="ARBA00022692"/>
    </source>
</evidence>
<keyword evidence="1 4" id="KW-0812">Transmembrane</keyword>
<keyword evidence="2 4" id="KW-1133">Transmembrane helix</keyword>
<gene>
    <name evidence="7" type="ORF">PGLA1383_LOCUS11948</name>
    <name evidence="8" type="ORF">PGLA2088_LOCUS1206</name>
</gene>
<feature type="transmembrane region" description="Helical" evidence="4">
    <location>
        <begin position="238"/>
        <end position="259"/>
    </location>
</feature>
<evidence type="ECO:0000256" key="2">
    <source>
        <dbReference type="ARBA" id="ARBA00022989"/>
    </source>
</evidence>
<evidence type="ECO:0000256" key="3">
    <source>
        <dbReference type="ARBA" id="ARBA00023136"/>
    </source>
</evidence>
<dbReference type="EMBL" id="CAJNNW010000905">
    <property type="protein sequence ID" value="CAE8632423.1"/>
    <property type="molecule type" value="Genomic_DNA"/>
</dbReference>
<dbReference type="EMBL" id="CAJNNV010006281">
    <property type="protein sequence ID" value="CAE8593352.1"/>
    <property type="molecule type" value="Genomic_DNA"/>
</dbReference>
<dbReference type="Proteomes" id="UP000626109">
    <property type="component" value="Unassembled WGS sequence"/>
</dbReference>
<dbReference type="SUPFAM" id="SSF90123">
    <property type="entry name" value="ABC transporter transmembrane region"/>
    <property type="match status" value="1"/>
</dbReference>
<reference evidence="7" key="1">
    <citation type="submission" date="2021-02" db="EMBL/GenBank/DDBJ databases">
        <authorList>
            <person name="Dougan E. K."/>
            <person name="Rhodes N."/>
            <person name="Thang M."/>
            <person name="Chan C."/>
        </authorList>
    </citation>
    <scope>NUCLEOTIDE SEQUENCE</scope>
</reference>
<dbReference type="GO" id="GO:0005524">
    <property type="term" value="F:ATP binding"/>
    <property type="evidence" value="ECO:0007669"/>
    <property type="project" value="InterPro"/>
</dbReference>
<feature type="transmembrane region" description="Helical" evidence="4">
    <location>
        <begin position="279"/>
        <end position="297"/>
    </location>
</feature>
<feature type="transmembrane region" description="Helical" evidence="4">
    <location>
        <begin position="39"/>
        <end position="58"/>
    </location>
</feature>
<protein>
    <recommendedName>
        <fullName evidence="6">ABC transmembrane type-1 domain-containing protein</fullName>
    </recommendedName>
</protein>
<dbReference type="GO" id="GO:0140359">
    <property type="term" value="F:ABC-type transporter activity"/>
    <property type="evidence" value="ECO:0007669"/>
    <property type="project" value="InterPro"/>
</dbReference>
<name>A0A813DZI8_POLGL</name>
<evidence type="ECO:0000313" key="7">
    <source>
        <dbReference type="EMBL" id="CAE8593352.1"/>
    </source>
</evidence>
<dbReference type="InterPro" id="IPR011527">
    <property type="entry name" value="ABC1_TM_dom"/>
</dbReference>
<comment type="caution">
    <text evidence="7">The sequence shown here is derived from an EMBL/GenBank/DDBJ whole genome shotgun (WGS) entry which is preliminary data.</text>
</comment>
<evidence type="ECO:0000259" key="6">
    <source>
        <dbReference type="PROSITE" id="PS50929"/>
    </source>
</evidence>
<dbReference type="Pfam" id="PF00664">
    <property type="entry name" value="ABC_membrane"/>
    <property type="match status" value="1"/>
</dbReference>
<keyword evidence="5" id="KW-0732">Signal</keyword>
<dbReference type="InterPro" id="IPR036640">
    <property type="entry name" value="ABC1_TM_sf"/>
</dbReference>
<evidence type="ECO:0000256" key="4">
    <source>
        <dbReference type="SAM" id="Phobius"/>
    </source>
</evidence>